<dbReference type="InterPro" id="IPR036390">
    <property type="entry name" value="WH_DNA-bd_sf"/>
</dbReference>
<comment type="caution">
    <text evidence="3">The sequence shown here is derived from an EMBL/GenBank/DDBJ whole genome shotgun (WGS) entry which is preliminary data.</text>
</comment>
<evidence type="ECO:0000259" key="2">
    <source>
        <dbReference type="PROSITE" id="PS50995"/>
    </source>
</evidence>
<dbReference type="PANTHER" id="PTHR39515">
    <property type="entry name" value="CONSERVED PROTEIN"/>
    <property type="match status" value="1"/>
</dbReference>
<proteinExistence type="predicted"/>
<dbReference type="PANTHER" id="PTHR39515:SF2">
    <property type="entry name" value="HTH-TYPE TRANSCRIPTIONAL REGULATOR RV0880"/>
    <property type="match status" value="1"/>
</dbReference>
<dbReference type="AlphaFoldDB" id="A0A420EAB6"/>
<dbReference type="GO" id="GO:0003700">
    <property type="term" value="F:DNA-binding transcription factor activity"/>
    <property type="evidence" value="ECO:0007669"/>
    <property type="project" value="InterPro"/>
</dbReference>
<gene>
    <name evidence="3" type="ORF">D6851_16470</name>
</gene>
<dbReference type="InterPro" id="IPR036388">
    <property type="entry name" value="WH-like_DNA-bd_sf"/>
</dbReference>
<dbReference type="OrthoDB" id="7629608at2"/>
<dbReference type="SMART" id="SM00347">
    <property type="entry name" value="HTH_MARR"/>
    <property type="match status" value="1"/>
</dbReference>
<dbReference type="Gene3D" id="1.10.10.10">
    <property type="entry name" value="Winged helix-like DNA-binding domain superfamily/Winged helix DNA-binding domain"/>
    <property type="match status" value="1"/>
</dbReference>
<keyword evidence="4" id="KW-1185">Reference proteome</keyword>
<accession>A0A420EAB6</accession>
<name>A0A420EAB6_9SPHN</name>
<protein>
    <submittedName>
        <fullName evidence="3">MarR family transcriptional regulator</fullName>
    </submittedName>
</protein>
<evidence type="ECO:0000256" key="1">
    <source>
        <dbReference type="SAM" id="MobiDB-lite"/>
    </source>
</evidence>
<dbReference type="Proteomes" id="UP000284395">
    <property type="component" value="Unassembled WGS sequence"/>
</dbReference>
<dbReference type="EMBL" id="RAPF01000014">
    <property type="protein sequence ID" value="RKF17628.1"/>
    <property type="molecule type" value="Genomic_DNA"/>
</dbReference>
<dbReference type="RefSeq" id="WP_120326005.1">
    <property type="nucleotide sequence ID" value="NZ_RAPF01000014.1"/>
</dbReference>
<evidence type="ECO:0000313" key="3">
    <source>
        <dbReference type="EMBL" id="RKF17628.1"/>
    </source>
</evidence>
<dbReference type="InterPro" id="IPR000835">
    <property type="entry name" value="HTH_MarR-typ"/>
</dbReference>
<dbReference type="InterPro" id="IPR052526">
    <property type="entry name" value="HTH-type_Bedaq_tolerance"/>
</dbReference>
<organism evidence="3 4">
    <name type="scientific">Altericroceibacterium spongiae</name>
    <dbReference type="NCBI Taxonomy" id="2320269"/>
    <lineage>
        <taxon>Bacteria</taxon>
        <taxon>Pseudomonadati</taxon>
        <taxon>Pseudomonadota</taxon>
        <taxon>Alphaproteobacteria</taxon>
        <taxon>Sphingomonadales</taxon>
        <taxon>Erythrobacteraceae</taxon>
        <taxon>Altericroceibacterium</taxon>
    </lineage>
</organism>
<dbReference type="Pfam" id="PF01047">
    <property type="entry name" value="MarR"/>
    <property type="match status" value="1"/>
</dbReference>
<reference evidence="3 4" key="1">
    <citation type="submission" date="2018-09" db="EMBL/GenBank/DDBJ databases">
        <title>Altererythrobacter spongiae sp. nov., isolated from a marine sponge.</title>
        <authorList>
            <person name="Zhuang L."/>
            <person name="Luo L."/>
        </authorList>
    </citation>
    <scope>NUCLEOTIDE SEQUENCE [LARGE SCALE GENOMIC DNA]</scope>
    <source>
        <strain evidence="3 4">HN-Y73</strain>
    </source>
</reference>
<dbReference type="PROSITE" id="PS50995">
    <property type="entry name" value="HTH_MARR_2"/>
    <property type="match status" value="1"/>
</dbReference>
<dbReference type="SUPFAM" id="SSF46785">
    <property type="entry name" value="Winged helix' DNA-binding domain"/>
    <property type="match status" value="1"/>
</dbReference>
<sequence length="116" mass="13145">MRTGERCRRKARRSASPSHLARSAILHAPSVTRILRELEARNLIYRTPDPADGRRSIIGISETGRELVEQTATQTLEYLDAYADSFGPERLAALLSEIRAFTETIHRKRYVPKDPA</sequence>
<feature type="domain" description="HTH marR-type" evidence="2">
    <location>
        <begin position="1"/>
        <end position="103"/>
    </location>
</feature>
<evidence type="ECO:0000313" key="4">
    <source>
        <dbReference type="Proteomes" id="UP000284395"/>
    </source>
</evidence>
<feature type="region of interest" description="Disordered" evidence="1">
    <location>
        <begin position="1"/>
        <end position="20"/>
    </location>
</feature>